<dbReference type="OrthoDB" id="3176171at2759"/>
<evidence type="ECO:0000256" key="2">
    <source>
        <dbReference type="ARBA" id="ARBA00022490"/>
    </source>
</evidence>
<keyword evidence="11" id="KW-1185">Reference proteome</keyword>
<feature type="domain" description="Kinesin motor" evidence="9">
    <location>
        <begin position="1"/>
        <end position="285"/>
    </location>
</feature>
<evidence type="ECO:0000259" key="9">
    <source>
        <dbReference type="PROSITE" id="PS50067"/>
    </source>
</evidence>
<evidence type="ECO:0000313" key="10">
    <source>
        <dbReference type="EMBL" id="OQS03222.1"/>
    </source>
</evidence>
<dbReference type="SUPFAM" id="SSF52540">
    <property type="entry name" value="P-loop containing nucleoside triphosphate hydrolases"/>
    <property type="match status" value="1"/>
</dbReference>
<feature type="non-terminal residue" evidence="10">
    <location>
        <position position="425"/>
    </location>
</feature>
<dbReference type="PANTHER" id="PTHR47969">
    <property type="entry name" value="CHROMOSOME-ASSOCIATED KINESIN KIF4A-RELATED"/>
    <property type="match status" value="1"/>
</dbReference>
<dbReference type="PROSITE" id="PS50067">
    <property type="entry name" value="KINESIN_MOTOR_2"/>
    <property type="match status" value="1"/>
</dbReference>
<accession>A0A1V9ZYW5</accession>
<dbReference type="GO" id="GO:0007018">
    <property type="term" value="P:microtubule-based movement"/>
    <property type="evidence" value="ECO:0007669"/>
    <property type="project" value="InterPro"/>
</dbReference>
<dbReference type="GO" id="GO:0007052">
    <property type="term" value="P:mitotic spindle organization"/>
    <property type="evidence" value="ECO:0007669"/>
    <property type="project" value="TreeGrafter"/>
</dbReference>
<protein>
    <recommendedName>
        <fullName evidence="7">Kinesin-like protein</fullName>
    </recommendedName>
</protein>
<dbReference type="GO" id="GO:0005737">
    <property type="term" value="C:cytoplasm"/>
    <property type="evidence" value="ECO:0007669"/>
    <property type="project" value="UniProtKB-SubCell"/>
</dbReference>
<dbReference type="Pfam" id="PF00225">
    <property type="entry name" value="Kinesin"/>
    <property type="match status" value="1"/>
</dbReference>
<dbReference type="PROSITE" id="PS00411">
    <property type="entry name" value="KINESIN_MOTOR_1"/>
    <property type="match status" value="1"/>
</dbReference>
<dbReference type="PRINTS" id="PR00380">
    <property type="entry name" value="KINESINHEAVY"/>
</dbReference>
<proteinExistence type="inferred from homology"/>
<dbReference type="InterPro" id="IPR001752">
    <property type="entry name" value="Kinesin_motor_dom"/>
</dbReference>
<evidence type="ECO:0000256" key="6">
    <source>
        <dbReference type="PROSITE-ProRule" id="PRU00283"/>
    </source>
</evidence>
<keyword evidence="4 6" id="KW-0067">ATP-binding</keyword>
<evidence type="ECO:0000256" key="1">
    <source>
        <dbReference type="ARBA" id="ARBA00004496"/>
    </source>
</evidence>
<dbReference type="GO" id="GO:0005875">
    <property type="term" value="C:microtubule associated complex"/>
    <property type="evidence" value="ECO:0007669"/>
    <property type="project" value="TreeGrafter"/>
</dbReference>
<keyword evidence="7" id="KW-0493">Microtubule</keyword>
<evidence type="ECO:0000256" key="4">
    <source>
        <dbReference type="ARBA" id="ARBA00022840"/>
    </source>
</evidence>
<dbReference type="SMART" id="SM00129">
    <property type="entry name" value="KISc"/>
    <property type="match status" value="1"/>
</dbReference>
<dbReference type="Proteomes" id="UP000243217">
    <property type="component" value="Unassembled WGS sequence"/>
</dbReference>
<comment type="caution">
    <text evidence="10">The sequence shown here is derived from an EMBL/GenBank/DDBJ whole genome shotgun (WGS) entry which is preliminary data.</text>
</comment>
<evidence type="ECO:0000256" key="8">
    <source>
        <dbReference type="SAM" id="MobiDB-lite"/>
    </source>
</evidence>
<dbReference type="InterPro" id="IPR027640">
    <property type="entry name" value="Kinesin-like_fam"/>
</dbReference>
<keyword evidence="2" id="KW-0963">Cytoplasm</keyword>
<dbReference type="PANTHER" id="PTHR47969:SF15">
    <property type="entry name" value="CHROMOSOME-ASSOCIATED KINESIN KIF4A-RELATED"/>
    <property type="match status" value="1"/>
</dbReference>
<reference evidence="10 11" key="1">
    <citation type="journal article" date="2014" name="Genome Biol. Evol.">
        <title>The secreted proteins of Achlya hypogyna and Thraustotheca clavata identify the ancestral oomycete secretome and reveal gene acquisitions by horizontal gene transfer.</title>
        <authorList>
            <person name="Misner I."/>
            <person name="Blouin N."/>
            <person name="Leonard G."/>
            <person name="Richards T.A."/>
            <person name="Lane C.E."/>
        </authorList>
    </citation>
    <scope>NUCLEOTIDE SEQUENCE [LARGE SCALE GENOMIC DNA]</scope>
    <source>
        <strain evidence="10 11">ATCC 34112</strain>
    </source>
</reference>
<feature type="region of interest" description="Disordered" evidence="8">
    <location>
        <begin position="362"/>
        <end position="396"/>
    </location>
</feature>
<evidence type="ECO:0000256" key="5">
    <source>
        <dbReference type="ARBA" id="ARBA00023054"/>
    </source>
</evidence>
<sequence>MYEETLRNVGFNITILGYGQTASGKSYTIGSGLGNQDEEEWGLLPRMIHELFEKILADDEAHVSVSFLEIYGEDIHDLLLPLTNSKKALKQTLHLRQDRSGVFVQGAREVFYMVTVRNPEEALEQLRVGCLTRITGSTEMNDVSSRSHAVFTLTLVQKMKREASDNKKGFVDTMTTISKLTFVDLAGSERLKKTMADGQRMKEGIQINVGLLALGNVINALGDESNQKRNDTTFVPYRSSKLTRLLQDALGGNSRTLFVACVSPASSNAAESLNTLQYANRARNIQNKAVKNLDPRSAELTSLHAYIAILQRELVKTLYIDPNASDKTQRVEMLLQDAKIQHFLKQLQMNASDFVFKPPVHGTETASTASTRSFLTSGERIMDDTTSESEEEDDEVDPTLIPGILSILECCLEKEAVLSDFKQAK</sequence>
<evidence type="ECO:0000256" key="3">
    <source>
        <dbReference type="ARBA" id="ARBA00022741"/>
    </source>
</evidence>
<evidence type="ECO:0000256" key="7">
    <source>
        <dbReference type="RuleBase" id="RU000394"/>
    </source>
</evidence>
<dbReference type="EMBL" id="JNBS01000954">
    <property type="protein sequence ID" value="OQS03222.1"/>
    <property type="molecule type" value="Genomic_DNA"/>
</dbReference>
<dbReference type="InterPro" id="IPR027417">
    <property type="entry name" value="P-loop_NTPase"/>
</dbReference>
<dbReference type="GO" id="GO:0051231">
    <property type="term" value="P:spindle elongation"/>
    <property type="evidence" value="ECO:0007669"/>
    <property type="project" value="TreeGrafter"/>
</dbReference>
<dbReference type="GO" id="GO:0005874">
    <property type="term" value="C:microtubule"/>
    <property type="evidence" value="ECO:0007669"/>
    <property type="project" value="UniProtKB-KW"/>
</dbReference>
<comment type="similarity">
    <text evidence="6 7">Belongs to the TRAFAC class myosin-kinesin ATPase superfamily. Kinesin family.</text>
</comment>
<gene>
    <name evidence="10" type="ORF">THRCLA_04484</name>
</gene>
<dbReference type="Gene3D" id="3.40.850.10">
    <property type="entry name" value="Kinesin motor domain"/>
    <property type="match status" value="1"/>
</dbReference>
<dbReference type="AlphaFoldDB" id="A0A1V9ZYW5"/>
<dbReference type="InterPro" id="IPR019821">
    <property type="entry name" value="Kinesin_motor_CS"/>
</dbReference>
<feature type="compositionally biased region" description="Acidic residues" evidence="8">
    <location>
        <begin position="385"/>
        <end position="396"/>
    </location>
</feature>
<dbReference type="STRING" id="74557.A0A1V9ZYW5"/>
<feature type="compositionally biased region" description="Polar residues" evidence="8">
    <location>
        <begin position="364"/>
        <end position="376"/>
    </location>
</feature>
<keyword evidence="6 7" id="KW-0505">Motor protein</keyword>
<evidence type="ECO:0000313" key="11">
    <source>
        <dbReference type="Proteomes" id="UP000243217"/>
    </source>
</evidence>
<feature type="binding site" evidence="6">
    <location>
        <begin position="19"/>
        <end position="26"/>
    </location>
    <ligand>
        <name>ATP</name>
        <dbReference type="ChEBI" id="CHEBI:30616"/>
    </ligand>
</feature>
<name>A0A1V9ZYW5_9STRA</name>
<comment type="subcellular location">
    <subcellularLocation>
        <location evidence="1">Cytoplasm</location>
    </subcellularLocation>
</comment>
<keyword evidence="3 6" id="KW-0547">Nucleotide-binding</keyword>
<dbReference type="GO" id="GO:0003777">
    <property type="term" value="F:microtubule motor activity"/>
    <property type="evidence" value="ECO:0007669"/>
    <property type="project" value="InterPro"/>
</dbReference>
<dbReference type="GO" id="GO:0005524">
    <property type="term" value="F:ATP binding"/>
    <property type="evidence" value="ECO:0007669"/>
    <property type="project" value="UniProtKB-UniRule"/>
</dbReference>
<dbReference type="InterPro" id="IPR036961">
    <property type="entry name" value="Kinesin_motor_dom_sf"/>
</dbReference>
<organism evidence="10 11">
    <name type="scientific">Thraustotheca clavata</name>
    <dbReference type="NCBI Taxonomy" id="74557"/>
    <lineage>
        <taxon>Eukaryota</taxon>
        <taxon>Sar</taxon>
        <taxon>Stramenopiles</taxon>
        <taxon>Oomycota</taxon>
        <taxon>Saprolegniomycetes</taxon>
        <taxon>Saprolegniales</taxon>
        <taxon>Achlyaceae</taxon>
        <taxon>Thraustotheca</taxon>
    </lineage>
</organism>
<dbReference type="GO" id="GO:0008017">
    <property type="term" value="F:microtubule binding"/>
    <property type="evidence" value="ECO:0007669"/>
    <property type="project" value="InterPro"/>
</dbReference>
<keyword evidence="5" id="KW-0175">Coiled coil</keyword>